<dbReference type="GO" id="GO:0000785">
    <property type="term" value="C:chromatin"/>
    <property type="evidence" value="ECO:0007669"/>
    <property type="project" value="TreeGrafter"/>
</dbReference>
<proteinExistence type="predicted"/>
<evidence type="ECO:0000256" key="1">
    <source>
        <dbReference type="ARBA" id="ARBA00023015"/>
    </source>
</evidence>
<reference evidence="9 10" key="2">
    <citation type="submission" date="2019-01" db="EMBL/GenBank/DDBJ databases">
        <title>The decoding of complex shrimp genome reveals the adaptation for benthos swimmer, frequently molting mechanism and breeding impact on genome.</title>
        <authorList>
            <person name="Sun Y."/>
            <person name="Gao Y."/>
            <person name="Yu Y."/>
        </authorList>
    </citation>
    <scope>NUCLEOTIDE SEQUENCE [LARGE SCALE GENOMIC DNA]</scope>
    <source>
        <tissue evidence="9">Muscle</tissue>
    </source>
</reference>
<dbReference type="Gene3D" id="2.60.40.820">
    <property type="entry name" value="Transcription factor, T-box"/>
    <property type="match status" value="1"/>
</dbReference>
<evidence type="ECO:0000256" key="3">
    <source>
        <dbReference type="ARBA" id="ARBA00023163"/>
    </source>
</evidence>
<gene>
    <name evidence="9" type="ORF">C7M84_022434</name>
</gene>
<evidence type="ECO:0000256" key="4">
    <source>
        <dbReference type="ARBA" id="ARBA00023242"/>
    </source>
</evidence>
<evidence type="ECO:0000259" key="8">
    <source>
        <dbReference type="PROSITE" id="PS50252"/>
    </source>
</evidence>
<dbReference type="STRING" id="6689.A0A3R7MKV0"/>
<dbReference type="PANTHER" id="PTHR11267">
    <property type="entry name" value="T-BOX PROTEIN-RELATED"/>
    <property type="match status" value="1"/>
</dbReference>
<dbReference type="GO" id="GO:0001708">
    <property type="term" value="P:cell fate specification"/>
    <property type="evidence" value="ECO:0007669"/>
    <property type="project" value="TreeGrafter"/>
</dbReference>
<dbReference type="Proteomes" id="UP000283509">
    <property type="component" value="Unassembled WGS sequence"/>
</dbReference>
<dbReference type="AlphaFoldDB" id="A0A3R7MKV0"/>
<dbReference type="Pfam" id="PF00907">
    <property type="entry name" value="T-box"/>
    <property type="match status" value="1"/>
</dbReference>
<dbReference type="FunFam" id="2.60.40.820:FF:000014">
    <property type="entry name" value="Optomotor-blind protein"/>
    <property type="match status" value="1"/>
</dbReference>
<evidence type="ECO:0000256" key="5">
    <source>
        <dbReference type="PROSITE-ProRule" id="PRU00201"/>
    </source>
</evidence>
<dbReference type="InterPro" id="IPR046360">
    <property type="entry name" value="T-box_DNA-bd"/>
</dbReference>
<keyword evidence="2 5" id="KW-0238">DNA-binding</keyword>
<evidence type="ECO:0000256" key="7">
    <source>
        <dbReference type="SAM" id="Phobius"/>
    </source>
</evidence>
<comment type="subcellular location">
    <subcellularLocation>
        <location evidence="5">Nucleus</location>
    </subcellularLocation>
</comment>
<dbReference type="InterPro" id="IPR001699">
    <property type="entry name" value="TF_T-box"/>
</dbReference>
<organism evidence="9 10">
    <name type="scientific">Penaeus vannamei</name>
    <name type="common">Whiteleg shrimp</name>
    <name type="synonym">Litopenaeus vannamei</name>
    <dbReference type="NCBI Taxonomy" id="6689"/>
    <lineage>
        <taxon>Eukaryota</taxon>
        <taxon>Metazoa</taxon>
        <taxon>Ecdysozoa</taxon>
        <taxon>Arthropoda</taxon>
        <taxon>Crustacea</taxon>
        <taxon>Multicrustacea</taxon>
        <taxon>Malacostraca</taxon>
        <taxon>Eumalacostraca</taxon>
        <taxon>Eucarida</taxon>
        <taxon>Decapoda</taxon>
        <taxon>Dendrobranchiata</taxon>
        <taxon>Penaeoidea</taxon>
        <taxon>Penaeidae</taxon>
        <taxon>Penaeus</taxon>
    </lineage>
</organism>
<sequence>MHKYQPRFHLVRANDILKLPYSTFRTYVFKETEFIAVTAYQNEKITQLKIDNNPFAKGFRDTGAGKREKNEIETPPTKPITTTSYALCEDQIHRRERYFPRYYREIKEETTRIKNLPFSPPCKQLAAGGARYLFHSRPSHPHSYRTTSPIERQLSPSFHPHHQPKTYVPSGITRPISRESRRGGQFISFGARHRTSLASLIRQNARPAYTCFSFIFYLLAHYSPLIWLFFPSYLLSFIHIIDSPPPVSPPGPQYARCGPR</sequence>
<reference evidence="9 10" key="1">
    <citation type="submission" date="2018-04" db="EMBL/GenBank/DDBJ databases">
        <authorList>
            <person name="Zhang X."/>
            <person name="Yuan J."/>
            <person name="Li F."/>
            <person name="Xiang J."/>
        </authorList>
    </citation>
    <scope>NUCLEOTIDE SEQUENCE [LARGE SCALE GENOMIC DNA]</scope>
    <source>
        <tissue evidence="9">Muscle</tissue>
    </source>
</reference>
<keyword evidence="3" id="KW-0804">Transcription</keyword>
<dbReference type="GO" id="GO:0000978">
    <property type="term" value="F:RNA polymerase II cis-regulatory region sequence-specific DNA binding"/>
    <property type="evidence" value="ECO:0007669"/>
    <property type="project" value="InterPro"/>
</dbReference>
<dbReference type="PRINTS" id="PR00937">
    <property type="entry name" value="TBOX"/>
</dbReference>
<evidence type="ECO:0000256" key="6">
    <source>
        <dbReference type="SAM" id="MobiDB-lite"/>
    </source>
</evidence>
<keyword evidence="7" id="KW-1133">Transmembrane helix</keyword>
<dbReference type="GO" id="GO:0005634">
    <property type="term" value="C:nucleus"/>
    <property type="evidence" value="ECO:0007669"/>
    <property type="project" value="UniProtKB-SubCell"/>
</dbReference>
<comment type="caution">
    <text evidence="9">The sequence shown here is derived from an EMBL/GenBank/DDBJ whole genome shotgun (WGS) entry which is preliminary data.</text>
</comment>
<dbReference type="InterPro" id="IPR036960">
    <property type="entry name" value="T-box_sf"/>
</dbReference>
<dbReference type="OrthoDB" id="7442607at2759"/>
<dbReference type="InterPro" id="IPR008967">
    <property type="entry name" value="p53-like_TF_DNA-bd_sf"/>
</dbReference>
<evidence type="ECO:0000256" key="2">
    <source>
        <dbReference type="ARBA" id="ARBA00023125"/>
    </source>
</evidence>
<keyword evidence="7" id="KW-0472">Membrane</keyword>
<comment type="caution">
    <text evidence="5">Lacks conserved residue(s) required for the propagation of feature annotation.</text>
</comment>
<evidence type="ECO:0000313" key="10">
    <source>
        <dbReference type="Proteomes" id="UP000283509"/>
    </source>
</evidence>
<dbReference type="SMART" id="SM00425">
    <property type="entry name" value="TBOX"/>
    <property type="match status" value="1"/>
</dbReference>
<dbReference type="GO" id="GO:0000981">
    <property type="term" value="F:DNA-binding transcription factor activity, RNA polymerase II-specific"/>
    <property type="evidence" value="ECO:0007669"/>
    <property type="project" value="TreeGrafter"/>
</dbReference>
<dbReference type="SUPFAM" id="SSF49417">
    <property type="entry name" value="p53-like transcription factors"/>
    <property type="match status" value="1"/>
</dbReference>
<name>A0A3R7MKV0_PENVA</name>
<protein>
    <recommendedName>
        <fullName evidence="8">T-box domain-containing protein</fullName>
    </recommendedName>
</protein>
<dbReference type="GO" id="GO:0045893">
    <property type="term" value="P:positive regulation of DNA-templated transcription"/>
    <property type="evidence" value="ECO:0007669"/>
    <property type="project" value="InterPro"/>
</dbReference>
<feature type="transmembrane region" description="Helical" evidence="7">
    <location>
        <begin position="209"/>
        <end position="230"/>
    </location>
</feature>
<keyword evidence="1" id="KW-0805">Transcription regulation</keyword>
<dbReference type="EMBL" id="QCYY01000555">
    <property type="protein sequence ID" value="ROT84363.1"/>
    <property type="molecule type" value="Genomic_DNA"/>
</dbReference>
<feature type="region of interest" description="Disordered" evidence="6">
    <location>
        <begin position="61"/>
        <end position="80"/>
    </location>
</feature>
<keyword evidence="7" id="KW-0812">Transmembrane</keyword>
<accession>A0A3R7MKV0</accession>
<feature type="domain" description="T-box" evidence="8">
    <location>
        <begin position="1"/>
        <end position="61"/>
    </location>
</feature>
<keyword evidence="4 5" id="KW-0539">Nucleus</keyword>
<evidence type="ECO:0000313" key="9">
    <source>
        <dbReference type="EMBL" id="ROT84363.1"/>
    </source>
</evidence>
<keyword evidence="10" id="KW-1185">Reference proteome</keyword>
<dbReference type="PANTHER" id="PTHR11267:SF181">
    <property type="entry name" value="OPTOMOTOR-BLIND PROTEIN"/>
    <property type="match status" value="1"/>
</dbReference>
<dbReference type="PROSITE" id="PS50252">
    <property type="entry name" value="TBOX_3"/>
    <property type="match status" value="1"/>
</dbReference>
<feature type="compositionally biased region" description="Basic and acidic residues" evidence="6">
    <location>
        <begin position="61"/>
        <end position="72"/>
    </location>
</feature>